<dbReference type="Proteomes" id="UP000290545">
    <property type="component" value="Unassembled WGS sequence"/>
</dbReference>
<evidence type="ECO:0000259" key="1">
    <source>
        <dbReference type="Pfam" id="PF01507"/>
    </source>
</evidence>
<dbReference type="EMBL" id="SDHZ01000004">
    <property type="protein sequence ID" value="RXK81159.1"/>
    <property type="molecule type" value="Genomic_DNA"/>
</dbReference>
<dbReference type="InterPro" id="IPR002500">
    <property type="entry name" value="PAPS_reduct_dom"/>
</dbReference>
<evidence type="ECO:0000313" key="3">
    <source>
        <dbReference type="Proteomes" id="UP000290545"/>
    </source>
</evidence>
<evidence type="ECO:0000313" key="2">
    <source>
        <dbReference type="EMBL" id="RXK81159.1"/>
    </source>
</evidence>
<keyword evidence="3" id="KW-1185">Reference proteome</keyword>
<dbReference type="Gene3D" id="3.40.50.620">
    <property type="entry name" value="HUPs"/>
    <property type="match status" value="1"/>
</dbReference>
<dbReference type="InterPro" id="IPR014729">
    <property type="entry name" value="Rossmann-like_a/b/a_fold"/>
</dbReference>
<dbReference type="Pfam" id="PF01507">
    <property type="entry name" value="PAPS_reduct"/>
    <property type="match status" value="1"/>
</dbReference>
<reference evidence="2 3" key="1">
    <citation type="submission" date="2019-01" db="EMBL/GenBank/DDBJ databases">
        <title>Filimonas sp. strain TTM-71.</title>
        <authorList>
            <person name="Chen W.-M."/>
        </authorList>
    </citation>
    <scope>NUCLEOTIDE SEQUENCE [LARGE SCALE GENOMIC DNA]</scope>
    <source>
        <strain evidence="2 3">TTM-71</strain>
    </source>
</reference>
<comment type="caution">
    <text evidence="2">The sequence shown here is derived from an EMBL/GenBank/DDBJ whole genome shotgun (WGS) entry which is preliminary data.</text>
</comment>
<feature type="domain" description="Phosphoadenosine phosphosulphate reductase" evidence="1">
    <location>
        <begin position="172"/>
        <end position="276"/>
    </location>
</feature>
<dbReference type="PANTHER" id="PTHR43196:SF2">
    <property type="entry name" value="PHOSPHOADENOSINE PHOSPHOSULFATE REDUCTASE"/>
    <property type="match status" value="1"/>
</dbReference>
<proteinExistence type="predicted"/>
<sequence length="367" mass="42192">MSSIDNIQSTIVPITESGNYNLHDYDKYIVAFSGGKDSTACFLYLLDQGIPLSKIELWHHDIDGREQTLMDWEVTPAYCRAFAEAFNVPIYFSWKQGGFRREMLRENALTAPVNFECPDGSIQTTGGKTGKPNTRLRFPQVTPDLSLRWCSSYLKIDVGVKALVNQNRFNGKRTLFISGERGEESPARAKYKMWETDKADCRYRETFSKTVTHTSNGMAQTKVRRIIRGKKHRHVDRYRPILNWKEKQVWDIIKAHRVRVHPCYYLGYSRCSCKFCIFGNPDQFATSYRISPDQGNALMAYEEQFGVTMKRNTTLAACIDSGKPFVNLDDENVIVATSYTYDLPVRMSQSEHWLLPVGAYKRGCSER</sequence>
<dbReference type="PANTHER" id="PTHR43196">
    <property type="entry name" value="SULFATE ADENYLYLTRANSFERASE SUBUNIT 2"/>
    <property type="match status" value="1"/>
</dbReference>
<dbReference type="InterPro" id="IPR050128">
    <property type="entry name" value="Sulfate_adenylyltrnsfr_sub2"/>
</dbReference>
<protein>
    <submittedName>
        <fullName evidence="2">FAD synthetase</fullName>
    </submittedName>
</protein>
<gene>
    <name evidence="2" type="ORF">ESB13_19655</name>
</gene>
<organism evidence="2 3">
    <name type="scientific">Filimonas effusa</name>
    <dbReference type="NCBI Taxonomy" id="2508721"/>
    <lineage>
        <taxon>Bacteria</taxon>
        <taxon>Pseudomonadati</taxon>
        <taxon>Bacteroidota</taxon>
        <taxon>Chitinophagia</taxon>
        <taxon>Chitinophagales</taxon>
        <taxon>Chitinophagaceae</taxon>
        <taxon>Filimonas</taxon>
    </lineage>
</organism>
<dbReference type="OrthoDB" id="9772814at2"/>
<dbReference type="SUPFAM" id="SSF52402">
    <property type="entry name" value="Adenine nucleotide alpha hydrolases-like"/>
    <property type="match status" value="1"/>
</dbReference>
<accession>A0A4Q1D0A8</accession>
<dbReference type="AlphaFoldDB" id="A0A4Q1D0A8"/>
<dbReference type="RefSeq" id="WP_129005413.1">
    <property type="nucleotide sequence ID" value="NZ_SDHZ01000004.1"/>
</dbReference>
<name>A0A4Q1D0A8_9BACT</name>
<dbReference type="GO" id="GO:0003824">
    <property type="term" value="F:catalytic activity"/>
    <property type="evidence" value="ECO:0007669"/>
    <property type="project" value="InterPro"/>
</dbReference>